<keyword evidence="2 3" id="KW-0813">Transport</keyword>
<dbReference type="HAMAP" id="MF_01357">
    <property type="entry name" value="NDH1_NuoC"/>
    <property type="match status" value="1"/>
</dbReference>
<keyword evidence="3" id="KW-0520">NAD</keyword>
<feature type="domain" description="NADH:ubiquinone oxidoreductase 30kDa subunit" evidence="4">
    <location>
        <begin position="65"/>
        <end position="185"/>
    </location>
</feature>
<keyword evidence="3" id="KW-1278">Translocase</keyword>
<evidence type="ECO:0000313" key="6">
    <source>
        <dbReference type="Proteomes" id="UP000629619"/>
    </source>
</evidence>
<evidence type="ECO:0000259" key="4">
    <source>
        <dbReference type="Pfam" id="PF00329"/>
    </source>
</evidence>
<dbReference type="GO" id="GO:0050136">
    <property type="term" value="F:NADH dehydrogenase (quinone) (non-electrogenic) activity"/>
    <property type="evidence" value="ECO:0007669"/>
    <property type="project" value="UniProtKB-UniRule"/>
</dbReference>
<evidence type="ECO:0000256" key="3">
    <source>
        <dbReference type="HAMAP-Rule" id="MF_01357"/>
    </source>
</evidence>
<dbReference type="InterPro" id="IPR037232">
    <property type="entry name" value="NADH_quin_OxRdtase_su_C/D-like"/>
</dbReference>
<dbReference type="NCBIfam" id="TIGR01961">
    <property type="entry name" value="NuoC_fam"/>
    <property type="match status" value="1"/>
</dbReference>
<dbReference type="PANTHER" id="PTHR10884">
    <property type="entry name" value="NADH DEHYDROGENASE UBIQUINONE IRON-SULFUR PROTEIN 3"/>
    <property type="match status" value="1"/>
</dbReference>
<comment type="subcellular location">
    <subcellularLocation>
        <location evidence="3">Cell membrane</location>
        <topology evidence="3">Peripheral membrane protein</topology>
        <orientation evidence="3">Cytoplasmic side</orientation>
    </subcellularLocation>
</comment>
<proteinExistence type="inferred from homology"/>
<accession>A0A919N6H0</accession>
<comment type="similarity">
    <text evidence="1 3">Belongs to the complex I 30 kDa subunit family.</text>
</comment>
<keyword evidence="3" id="KW-1003">Cell membrane</keyword>
<protein>
    <recommendedName>
        <fullName evidence="3">NADH-quinone oxidoreductase subunit C</fullName>
        <ecNumber evidence="3">7.1.1.-</ecNumber>
    </recommendedName>
    <alternativeName>
        <fullName evidence="3">NADH dehydrogenase I subunit C</fullName>
    </alternativeName>
    <alternativeName>
        <fullName evidence="3">NDH-1 subunit C</fullName>
    </alternativeName>
</protein>
<dbReference type="GO" id="GO:0005886">
    <property type="term" value="C:plasma membrane"/>
    <property type="evidence" value="ECO:0007669"/>
    <property type="project" value="UniProtKB-SubCell"/>
</dbReference>
<evidence type="ECO:0000313" key="5">
    <source>
        <dbReference type="EMBL" id="GIF05261.1"/>
    </source>
</evidence>
<keyword evidence="3" id="KW-0472">Membrane</keyword>
<dbReference type="GO" id="GO:0008137">
    <property type="term" value="F:NADH dehydrogenase (ubiquinone) activity"/>
    <property type="evidence" value="ECO:0007669"/>
    <property type="project" value="InterPro"/>
</dbReference>
<comment type="subunit">
    <text evidence="3">NDH-1 is composed of 14 different subunits. Subunits NuoB, C, D, E, F, and G constitute the peripheral sector of the complex.</text>
</comment>
<comment type="function">
    <text evidence="3">NDH-1 shuttles electrons from NADH, via FMN and iron-sulfur (Fe-S) centers, to quinones in the respiratory chain. The immediate electron acceptor for the enzyme in this species is believed to be a menaquinone. Couples the redox reaction to proton translocation (for every two electrons transferred, four hydrogen ions are translocated across the cytoplasmic membrane), and thus conserves the redox energy in a proton gradient.</text>
</comment>
<organism evidence="5 6">
    <name type="scientific">Actinoplanes siamensis</name>
    <dbReference type="NCBI Taxonomy" id="1223317"/>
    <lineage>
        <taxon>Bacteria</taxon>
        <taxon>Bacillati</taxon>
        <taxon>Actinomycetota</taxon>
        <taxon>Actinomycetes</taxon>
        <taxon>Micromonosporales</taxon>
        <taxon>Micromonosporaceae</taxon>
        <taxon>Actinoplanes</taxon>
    </lineage>
</organism>
<dbReference type="InterPro" id="IPR010218">
    <property type="entry name" value="NADH_DH_suC"/>
</dbReference>
<evidence type="ECO:0000256" key="1">
    <source>
        <dbReference type="ARBA" id="ARBA00007569"/>
    </source>
</evidence>
<dbReference type="Proteomes" id="UP000629619">
    <property type="component" value="Unassembled WGS sequence"/>
</dbReference>
<dbReference type="InterPro" id="IPR001268">
    <property type="entry name" value="NADH_UbQ_OxRdtase_30kDa_su"/>
</dbReference>
<name>A0A919N6H0_9ACTN</name>
<keyword evidence="3" id="KW-0874">Quinone</keyword>
<comment type="catalytic activity">
    <reaction evidence="3">
        <text>a quinone + NADH + 5 H(+)(in) = a quinol + NAD(+) + 4 H(+)(out)</text>
        <dbReference type="Rhea" id="RHEA:57888"/>
        <dbReference type="ChEBI" id="CHEBI:15378"/>
        <dbReference type="ChEBI" id="CHEBI:24646"/>
        <dbReference type="ChEBI" id="CHEBI:57540"/>
        <dbReference type="ChEBI" id="CHEBI:57945"/>
        <dbReference type="ChEBI" id="CHEBI:132124"/>
    </reaction>
</comment>
<keyword evidence="6" id="KW-1185">Reference proteome</keyword>
<reference evidence="5" key="1">
    <citation type="submission" date="2021-01" db="EMBL/GenBank/DDBJ databases">
        <title>Whole genome shotgun sequence of Actinoplanes siamensis NBRC 109076.</title>
        <authorList>
            <person name="Komaki H."/>
            <person name="Tamura T."/>
        </authorList>
    </citation>
    <scope>NUCLEOTIDE SEQUENCE</scope>
    <source>
        <strain evidence="5">NBRC 109076</strain>
    </source>
</reference>
<evidence type="ECO:0000256" key="2">
    <source>
        <dbReference type="ARBA" id="ARBA00022448"/>
    </source>
</evidence>
<dbReference type="AlphaFoldDB" id="A0A919N6H0"/>
<dbReference type="Pfam" id="PF00329">
    <property type="entry name" value="Complex1_30kDa"/>
    <property type="match status" value="1"/>
</dbReference>
<dbReference type="EMBL" id="BOMW01000026">
    <property type="protein sequence ID" value="GIF05261.1"/>
    <property type="molecule type" value="Genomic_DNA"/>
</dbReference>
<comment type="caution">
    <text evidence="5">The sequence shown here is derived from an EMBL/GenBank/DDBJ whole genome shotgun (WGS) entry which is preliminary data.</text>
</comment>
<gene>
    <name evidence="3 5" type="primary">nuoC</name>
    <name evidence="5" type="ORF">Asi03nite_27990</name>
</gene>
<dbReference type="Gene3D" id="3.30.460.80">
    <property type="entry name" value="NADH:ubiquinone oxidoreductase, 30kDa subunit"/>
    <property type="match status" value="1"/>
</dbReference>
<dbReference type="GO" id="GO:0048038">
    <property type="term" value="F:quinone binding"/>
    <property type="evidence" value="ECO:0007669"/>
    <property type="project" value="UniProtKB-KW"/>
</dbReference>
<dbReference type="SUPFAM" id="SSF143243">
    <property type="entry name" value="Nqo5-like"/>
    <property type="match status" value="1"/>
</dbReference>
<dbReference type="NCBIfam" id="NF005856">
    <property type="entry name" value="PRK07785.1"/>
    <property type="match status" value="1"/>
</dbReference>
<dbReference type="EC" id="7.1.1.-" evidence="3"/>
<sequence>MFGVTGTGDVSGFGRLVRPRPAVFDSPRPYGGYFDDVYDALEEAYPALSEAIERVVVDRAELTLHIRPERITDICQVMRDDESLRFELCSSVDAVDYLGSDERRFHIAYQLTSMTYRRRVRLEVAVPDGVAVPSVTGVYPTADWQEREVYDMFGVVFAGHPNLTRILMPDDWEGHPQRKDYPLGGVPVEYKGAEIPPPDQRRVYQ</sequence>
<dbReference type="PANTHER" id="PTHR10884:SF14">
    <property type="entry name" value="NADH DEHYDROGENASE [UBIQUINONE] IRON-SULFUR PROTEIN 3, MITOCHONDRIAL"/>
    <property type="match status" value="1"/>
</dbReference>